<proteinExistence type="inferred from homology"/>
<dbReference type="Gene3D" id="1.10.760.10">
    <property type="entry name" value="Cytochrome c-like domain"/>
    <property type="match status" value="1"/>
</dbReference>
<dbReference type="Pfam" id="PF13442">
    <property type="entry name" value="Cytochrome_CBB3"/>
    <property type="match status" value="1"/>
</dbReference>
<protein>
    <submittedName>
        <fullName evidence="8">Uncharacterized protein</fullName>
    </submittedName>
</protein>
<evidence type="ECO:0000256" key="5">
    <source>
        <dbReference type="ARBA" id="ARBA00022723"/>
    </source>
</evidence>
<dbReference type="SUPFAM" id="SSF46626">
    <property type="entry name" value="Cytochrome c"/>
    <property type="match status" value="1"/>
</dbReference>
<keyword evidence="7" id="KW-0408">Iron</keyword>
<dbReference type="PANTHER" id="PTHR40942">
    <property type="match status" value="1"/>
</dbReference>
<evidence type="ECO:0000256" key="6">
    <source>
        <dbReference type="ARBA" id="ARBA00022982"/>
    </source>
</evidence>
<gene>
    <name evidence="8" type="ORF">CTOB1V02_LOCUS12810</name>
</gene>
<dbReference type="InterPro" id="IPR009056">
    <property type="entry name" value="Cyt_c-like_dom"/>
</dbReference>
<comment type="function">
    <text evidence="1">Electron carrier protein. The oxidized form of the cytochrome c heme group can accept an electron from the heme group of the cytochrome c1 subunit of cytochrome reductase. Cytochrome c then transfers this electron to the cytochrome oxidase complex, the final protein carrier in the mitochondrial electron-transport chain.</text>
</comment>
<dbReference type="AlphaFoldDB" id="A0A7R8WNC9"/>
<dbReference type="EMBL" id="OB670732">
    <property type="protein sequence ID" value="CAD7234994.1"/>
    <property type="molecule type" value="Genomic_DNA"/>
</dbReference>
<keyword evidence="3" id="KW-0813">Transport</keyword>
<evidence type="ECO:0000256" key="4">
    <source>
        <dbReference type="ARBA" id="ARBA00022617"/>
    </source>
</evidence>
<keyword evidence="4" id="KW-0349">Heme</keyword>
<dbReference type="InterPro" id="IPR002323">
    <property type="entry name" value="Cyt_CIE"/>
</dbReference>
<reference evidence="8" key="1">
    <citation type="submission" date="2020-11" db="EMBL/GenBank/DDBJ databases">
        <authorList>
            <person name="Tran Van P."/>
        </authorList>
    </citation>
    <scope>NUCLEOTIDE SEQUENCE</scope>
</reference>
<accession>A0A7R8WNC9</accession>
<evidence type="ECO:0000313" key="8">
    <source>
        <dbReference type="EMBL" id="CAD7234994.1"/>
    </source>
</evidence>
<dbReference type="InterPro" id="IPR036909">
    <property type="entry name" value="Cyt_c-like_dom_sf"/>
</dbReference>
<evidence type="ECO:0000256" key="7">
    <source>
        <dbReference type="ARBA" id="ARBA00023004"/>
    </source>
</evidence>
<keyword evidence="6" id="KW-0249">Electron transport</keyword>
<comment type="similarity">
    <text evidence="2">Belongs to the cytochrome c family.</text>
</comment>
<dbReference type="OrthoDB" id="10498977at2759"/>
<sequence length="145" mass="14445">MPPKGGDASLTEDEIHAAVVKMLKDAGQDVADDAAPVASTEAAAPAVETAEAPVAAIEEPVAAVGTAIEAASQAACFSCHDNGVAGAPKIGDSAAWAPRIAMGKDSLYQSSINGKGAMPPKGGRIDLPDDAIKETVDYMISLSGG</sequence>
<dbReference type="PRINTS" id="PR00607">
    <property type="entry name" value="CYTCHROMECIE"/>
</dbReference>
<dbReference type="PROSITE" id="PS51007">
    <property type="entry name" value="CYTC"/>
    <property type="match status" value="1"/>
</dbReference>
<dbReference type="GO" id="GO:0005506">
    <property type="term" value="F:iron ion binding"/>
    <property type="evidence" value="ECO:0007669"/>
    <property type="project" value="InterPro"/>
</dbReference>
<keyword evidence="5" id="KW-0479">Metal-binding</keyword>
<evidence type="ECO:0000256" key="1">
    <source>
        <dbReference type="ARBA" id="ARBA00002555"/>
    </source>
</evidence>
<evidence type="ECO:0000256" key="3">
    <source>
        <dbReference type="ARBA" id="ARBA00022448"/>
    </source>
</evidence>
<dbReference type="GO" id="GO:0009055">
    <property type="term" value="F:electron transfer activity"/>
    <property type="evidence" value="ECO:0007669"/>
    <property type="project" value="InterPro"/>
</dbReference>
<organism evidence="8">
    <name type="scientific">Cyprideis torosa</name>
    <dbReference type="NCBI Taxonomy" id="163714"/>
    <lineage>
        <taxon>Eukaryota</taxon>
        <taxon>Metazoa</taxon>
        <taxon>Ecdysozoa</taxon>
        <taxon>Arthropoda</taxon>
        <taxon>Crustacea</taxon>
        <taxon>Oligostraca</taxon>
        <taxon>Ostracoda</taxon>
        <taxon>Podocopa</taxon>
        <taxon>Podocopida</taxon>
        <taxon>Cytherocopina</taxon>
        <taxon>Cytheroidea</taxon>
        <taxon>Cytherideidae</taxon>
        <taxon>Cyprideis</taxon>
    </lineage>
</organism>
<dbReference type="PANTHER" id="PTHR40942:SF4">
    <property type="entry name" value="CYTOCHROME C5"/>
    <property type="match status" value="1"/>
</dbReference>
<dbReference type="GO" id="GO:0020037">
    <property type="term" value="F:heme binding"/>
    <property type="evidence" value="ECO:0007669"/>
    <property type="project" value="InterPro"/>
</dbReference>
<evidence type="ECO:0000256" key="2">
    <source>
        <dbReference type="ARBA" id="ARBA00006488"/>
    </source>
</evidence>
<name>A0A7R8WNC9_9CRUS</name>